<name>A0A9N8D7X4_9STRA</name>
<keyword evidence="1" id="KW-0812">Transmembrane</keyword>
<protein>
    <submittedName>
        <fullName evidence="2">Uncharacterized protein</fullName>
    </submittedName>
</protein>
<evidence type="ECO:0000256" key="1">
    <source>
        <dbReference type="SAM" id="Phobius"/>
    </source>
</evidence>
<keyword evidence="3" id="KW-1185">Reference proteome</keyword>
<feature type="transmembrane region" description="Helical" evidence="1">
    <location>
        <begin position="126"/>
        <end position="150"/>
    </location>
</feature>
<proteinExistence type="predicted"/>
<sequence>MAASSIQNLWSSVVASLDDEAQHQQQAQKNHQPYQGDVEHDAALAHQLQQEERDAQYARHIEQHEQDASLPEAIPVVPVSPITVPIAPPPTGIIIIPVHAPATMSGDDHHTKDSRCNQCLRITTHLTLWVAIVPAAALGAYVAVAIVLLLTGVWGI</sequence>
<keyword evidence="1" id="KW-0472">Membrane</keyword>
<gene>
    <name evidence="2" type="ORF">SEMRO_33_G021470.1</name>
</gene>
<keyword evidence="1" id="KW-1133">Transmembrane helix</keyword>
<dbReference type="AlphaFoldDB" id="A0A9N8D7X4"/>
<dbReference type="EMBL" id="CAICTM010000033">
    <property type="protein sequence ID" value="CAB9498212.1"/>
    <property type="molecule type" value="Genomic_DNA"/>
</dbReference>
<evidence type="ECO:0000313" key="3">
    <source>
        <dbReference type="Proteomes" id="UP001153069"/>
    </source>
</evidence>
<organism evidence="2 3">
    <name type="scientific">Seminavis robusta</name>
    <dbReference type="NCBI Taxonomy" id="568900"/>
    <lineage>
        <taxon>Eukaryota</taxon>
        <taxon>Sar</taxon>
        <taxon>Stramenopiles</taxon>
        <taxon>Ochrophyta</taxon>
        <taxon>Bacillariophyta</taxon>
        <taxon>Bacillariophyceae</taxon>
        <taxon>Bacillariophycidae</taxon>
        <taxon>Naviculales</taxon>
        <taxon>Naviculaceae</taxon>
        <taxon>Seminavis</taxon>
    </lineage>
</organism>
<evidence type="ECO:0000313" key="2">
    <source>
        <dbReference type="EMBL" id="CAB9498212.1"/>
    </source>
</evidence>
<accession>A0A9N8D7X4</accession>
<dbReference type="Proteomes" id="UP001153069">
    <property type="component" value="Unassembled WGS sequence"/>
</dbReference>
<comment type="caution">
    <text evidence="2">The sequence shown here is derived from an EMBL/GenBank/DDBJ whole genome shotgun (WGS) entry which is preliminary data.</text>
</comment>
<reference evidence="2" key="1">
    <citation type="submission" date="2020-06" db="EMBL/GenBank/DDBJ databases">
        <authorList>
            <consortium name="Plant Systems Biology data submission"/>
        </authorList>
    </citation>
    <scope>NUCLEOTIDE SEQUENCE</scope>
    <source>
        <strain evidence="2">D6</strain>
    </source>
</reference>